<gene>
    <name evidence="7" type="primary">rplI</name>
    <name evidence="9" type="ordered locus">RUM_07770</name>
</gene>
<evidence type="ECO:0000256" key="1">
    <source>
        <dbReference type="ARBA" id="ARBA00010605"/>
    </source>
</evidence>
<dbReference type="GO" id="GO:0003735">
    <property type="term" value="F:structural constituent of ribosome"/>
    <property type="evidence" value="ECO:0007669"/>
    <property type="project" value="InterPro"/>
</dbReference>
<evidence type="ECO:0000256" key="5">
    <source>
        <dbReference type="ARBA" id="ARBA00023274"/>
    </source>
</evidence>
<keyword evidence="2 7" id="KW-0699">rRNA-binding</keyword>
<organism evidence="9 10">
    <name type="scientific">Ruminococcus champanellensis (strain DSM 18848 / JCM 17042 / KCTC 15320 / 18P13)</name>
    <dbReference type="NCBI Taxonomy" id="213810"/>
    <lineage>
        <taxon>Bacteria</taxon>
        <taxon>Bacillati</taxon>
        <taxon>Bacillota</taxon>
        <taxon>Clostridia</taxon>
        <taxon>Eubacteriales</taxon>
        <taxon>Oscillospiraceae</taxon>
        <taxon>Ruminococcus</taxon>
    </lineage>
</organism>
<dbReference type="RefSeq" id="WP_015557876.1">
    <property type="nucleotide sequence ID" value="NC_021039.1"/>
</dbReference>
<dbReference type="InterPro" id="IPR000244">
    <property type="entry name" value="Ribosomal_bL9"/>
</dbReference>
<dbReference type="InterPro" id="IPR036935">
    <property type="entry name" value="Ribosomal_bL9_N_sf"/>
</dbReference>
<dbReference type="Pfam" id="PF01281">
    <property type="entry name" value="Ribosomal_L9_N"/>
    <property type="match status" value="1"/>
</dbReference>
<keyword evidence="3 7" id="KW-0694">RNA-binding</keyword>
<keyword evidence="10" id="KW-1185">Reference proteome</keyword>
<evidence type="ECO:0000313" key="10">
    <source>
        <dbReference type="Proteomes" id="UP000007054"/>
    </source>
</evidence>
<dbReference type="KEGG" id="rch:RUM_07770"/>
<dbReference type="GO" id="GO:0019843">
    <property type="term" value="F:rRNA binding"/>
    <property type="evidence" value="ECO:0007669"/>
    <property type="project" value="UniProtKB-UniRule"/>
</dbReference>
<reference evidence="9" key="2">
    <citation type="submission" date="2010-03" db="EMBL/GenBank/DDBJ databases">
        <authorList>
            <person name="Pajon A."/>
        </authorList>
    </citation>
    <scope>NUCLEOTIDE SEQUENCE</scope>
    <source>
        <strain evidence="9">Type strain: 18P13</strain>
    </source>
</reference>
<dbReference type="SUPFAM" id="SSF55658">
    <property type="entry name" value="L9 N-domain-like"/>
    <property type="match status" value="1"/>
</dbReference>
<dbReference type="GO" id="GO:0006412">
    <property type="term" value="P:translation"/>
    <property type="evidence" value="ECO:0007669"/>
    <property type="project" value="UniProtKB-UniRule"/>
</dbReference>
<proteinExistence type="inferred from homology"/>
<dbReference type="InterPro" id="IPR020069">
    <property type="entry name" value="Ribosomal_bL9_C"/>
</dbReference>
<dbReference type="InterPro" id="IPR020070">
    <property type="entry name" value="Ribosomal_bL9_N"/>
</dbReference>
<evidence type="ECO:0000256" key="4">
    <source>
        <dbReference type="ARBA" id="ARBA00022980"/>
    </source>
</evidence>
<dbReference type="Pfam" id="PF03948">
    <property type="entry name" value="Ribosomal_L9_C"/>
    <property type="match status" value="1"/>
</dbReference>
<dbReference type="InterPro" id="IPR009027">
    <property type="entry name" value="Ribosomal_bL9/RNase_H1_N"/>
</dbReference>
<dbReference type="PANTHER" id="PTHR21368">
    <property type="entry name" value="50S RIBOSOMAL PROTEIN L9"/>
    <property type="match status" value="1"/>
</dbReference>
<protein>
    <recommendedName>
        <fullName evidence="6 7">Large ribosomal subunit protein bL9</fullName>
    </recommendedName>
</protein>
<dbReference type="NCBIfam" id="TIGR00158">
    <property type="entry name" value="L9"/>
    <property type="match status" value="1"/>
</dbReference>
<dbReference type="BioCyc" id="RCHA213810:RUM_RS03740-MONOMER"/>
<evidence type="ECO:0000259" key="8">
    <source>
        <dbReference type="PROSITE" id="PS00651"/>
    </source>
</evidence>
<evidence type="ECO:0000256" key="2">
    <source>
        <dbReference type="ARBA" id="ARBA00022730"/>
    </source>
</evidence>
<dbReference type="HAMAP" id="MF_00503">
    <property type="entry name" value="Ribosomal_bL9"/>
    <property type="match status" value="1"/>
</dbReference>
<feature type="domain" description="Ribosomal protein L9" evidence="8">
    <location>
        <begin position="13"/>
        <end position="40"/>
    </location>
</feature>
<comment type="function">
    <text evidence="7">Binds to the 23S rRNA.</text>
</comment>
<accession>D4LBH4</accession>
<dbReference type="Gene3D" id="3.40.5.10">
    <property type="entry name" value="Ribosomal protein L9, N-terminal domain"/>
    <property type="match status" value="1"/>
</dbReference>
<evidence type="ECO:0000256" key="3">
    <source>
        <dbReference type="ARBA" id="ARBA00022884"/>
    </source>
</evidence>
<dbReference type="STRING" id="213810.RUM_07770"/>
<dbReference type="FunFam" id="3.40.5.10:FF:000002">
    <property type="entry name" value="50S ribosomal protein L9"/>
    <property type="match status" value="1"/>
</dbReference>
<name>D4LBH4_RUMC1</name>
<dbReference type="GO" id="GO:1990904">
    <property type="term" value="C:ribonucleoprotein complex"/>
    <property type="evidence" value="ECO:0007669"/>
    <property type="project" value="UniProtKB-KW"/>
</dbReference>
<evidence type="ECO:0000256" key="6">
    <source>
        <dbReference type="ARBA" id="ARBA00035292"/>
    </source>
</evidence>
<dbReference type="GO" id="GO:0005840">
    <property type="term" value="C:ribosome"/>
    <property type="evidence" value="ECO:0007669"/>
    <property type="project" value="UniProtKB-KW"/>
</dbReference>
<keyword evidence="5 7" id="KW-0687">Ribonucleoprotein</keyword>
<keyword evidence="4 7" id="KW-0689">Ribosomal protein</keyword>
<evidence type="ECO:0000313" key="9">
    <source>
        <dbReference type="EMBL" id="CBL16969.1"/>
    </source>
</evidence>
<sequence length="149" mass="15790">MKVILTKDVKGTGKAGDVKEVADGFARNFLIGKGLALEATAKNLSDLAGKKASQQHKIDVEKQNAREIAEKINGKTVTVHAKAGANGKLFGAVTAAQIAEQIAAQYGCTVDKKRISLKSDIKNYGEYEAEIRLYTGIGAKVTVSVVEAN</sequence>
<dbReference type="InterPro" id="IPR020594">
    <property type="entry name" value="Ribosomal_bL9_bac/chp"/>
</dbReference>
<dbReference type="AlphaFoldDB" id="D4LBH4"/>
<dbReference type="GeneID" id="83155563"/>
<dbReference type="SUPFAM" id="SSF55653">
    <property type="entry name" value="Ribosomal protein L9 C-domain"/>
    <property type="match status" value="1"/>
</dbReference>
<dbReference type="PROSITE" id="PS00651">
    <property type="entry name" value="RIBOSOMAL_L9"/>
    <property type="match status" value="1"/>
</dbReference>
<evidence type="ECO:0000256" key="7">
    <source>
        <dbReference type="HAMAP-Rule" id="MF_00503"/>
    </source>
</evidence>
<dbReference type="InterPro" id="IPR036791">
    <property type="entry name" value="Ribosomal_bL9_C_sf"/>
</dbReference>
<comment type="similarity">
    <text evidence="1 7">Belongs to the bacterial ribosomal protein bL9 family.</text>
</comment>
<reference evidence="9" key="1">
    <citation type="submission" date="2010-03" db="EMBL/GenBank/DDBJ databases">
        <title>The genome sequence of Ruminococcus sp. 18P13.</title>
        <authorList>
            <consortium name="metaHIT consortium -- http://www.metahit.eu/"/>
            <person name="Pajon A."/>
            <person name="Turner K."/>
            <person name="Parkhill J."/>
            <person name="Bernalier A."/>
        </authorList>
    </citation>
    <scope>NUCLEOTIDE SEQUENCE [LARGE SCALE GENOMIC DNA]</scope>
    <source>
        <strain evidence="9">Type strain: 18P13</strain>
    </source>
</reference>
<dbReference type="HOGENOM" id="CLU_078938_3_0_9"/>
<dbReference type="PATRIC" id="fig|213810.4.peg.691"/>
<dbReference type="Gene3D" id="3.10.430.100">
    <property type="entry name" value="Ribosomal protein L9, C-terminal domain"/>
    <property type="match status" value="1"/>
</dbReference>
<dbReference type="Proteomes" id="UP000007054">
    <property type="component" value="Chromosome"/>
</dbReference>
<dbReference type="EMBL" id="FP929052">
    <property type="protein sequence ID" value="CBL16969.1"/>
    <property type="molecule type" value="Genomic_DNA"/>
</dbReference>